<evidence type="ECO:0000256" key="4">
    <source>
        <dbReference type="ARBA" id="ARBA00022679"/>
    </source>
</evidence>
<dbReference type="SUPFAM" id="SSF53790">
    <property type="entry name" value="Tetrapyrrole methylase"/>
    <property type="match status" value="1"/>
</dbReference>
<evidence type="ECO:0000256" key="5">
    <source>
        <dbReference type="ARBA" id="ARBA00022691"/>
    </source>
</evidence>
<evidence type="ECO:0000256" key="7">
    <source>
        <dbReference type="ARBA" id="ARBA00025705"/>
    </source>
</evidence>
<dbReference type="InterPro" id="IPR006366">
    <property type="entry name" value="CobA/CysG_C"/>
</dbReference>
<dbReference type="InterPro" id="IPR014777">
    <property type="entry name" value="4pyrrole_Mease_sub1"/>
</dbReference>
<dbReference type="PANTHER" id="PTHR45790">
    <property type="entry name" value="SIROHEME SYNTHASE-RELATED"/>
    <property type="match status" value="1"/>
</dbReference>
<protein>
    <recommendedName>
        <fullName evidence="2">uroporphyrinogen-III C-methyltransferase</fullName>
        <ecNumber evidence="2">2.1.1.107</ecNumber>
    </recommendedName>
</protein>
<reference evidence="10 11" key="1">
    <citation type="submission" date="2013-09" db="EMBL/GenBank/DDBJ databases">
        <title>High correlation between genotypes and phenotypes of environmental bacteria Comamonas testosteroni strains.</title>
        <authorList>
            <person name="Liu L."/>
            <person name="Zhu W."/>
            <person name="Xia X."/>
            <person name="Xu B."/>
            <person name="Luo M."/>
            <person name="Wang G."/>
        </authorList>
    </citation>
    <scope>NUCLEOTIDE SEQUENCE [LARGE SCALE GENOMIC DNA]</scope>
    <source>
        <strain evidence="10 11">JL14</strain>
    </source>
</reference>
<evidence type="ECO:0000313" key="10">
    <source>
        <dbReference type="EMBL" id="KGG87859.1"/>
    </source>
</evidence>
<dbReference type="PROSITE" id="PS00840">
    <property type="entry name" value="SUMT_2"/>
    <property type="match status" value="1"/>
</dbReference>
<dbReference type="NCBIfam" id="TIGR01469">
    <property type="entry name" value="cobA_cysG_Cterm"/>
    <property type="match status" value="1"/>
</dbReference>
<keyword evidence="4 8" id="KW-0808">Transferase</keyword>
<dbReference type="RefSeq" id="WP_034357289.1">
    <property type="nucleotide sequence ID" value="NZ_AWOS01000044.1"/>
</dbReference>
<dbReference type="EC" id="2.1.1.107" evidence="2"/>
<dbReference type="InterPro" id="IPR000878">
    <property type="entry name" value="4pyrrol_Mease"/>
</dbReference>
<dbReference type="Gene3D" id="3.40.1010.10">
    <property type="entry name" value="Cobalt-precorrin-4 Transmethylase, Domain 1"/>
    <property type="match status" value="1"/>
</dbReference>
<keyword evidence="5" id="KW-0949">S-adenosyl-L-methionine</keyword>
<dbReference type="InterPro" id="IPR035996">
    <property type="entry name" value="4pyrrol_Methylase_sf"/>
</dbReference>
<dbReference type="EMBL" id="AWTN01000105">
    <property type="protein sequence ID" value="KGG87859.1"/>
    <property type="molecule type" value="Genomic_DNA"/>
</dbReference>
<dbReference type="PROSITE" id="PS00839">
    <property type="entry name" value="SUMT_1"/>
    <property type="match status" value="1"/>
</dbReference>
<evidence type="ECO:0000313" key="11">
    <source>
        <dbReference type="Proteomes" id="UP000029567"/>
    </source>
</evidence>
<dbReference type="NCBIfam" id="NF004790">
    <property type="entry name" value="PRK06136.1"/>
    <property type="match status" value="1"/>
</dbReference>
<dbReference type="Pfam" id="PF00590">
    <property type="entry name" value="TP_methylase"/>
    <property type="match status" value="1"/>
</dbReference>
<dbReference type="InterPro" id="IPR050161">
    <property type="entry name" value="Siro_Cobalamin_biosynth"/>
</dbReference>
<evidence type="ECO:0000259" key="9">
    <source>
        <dbReference type="Pfam" id="PF00590"/>
    </source>
</evidence>
<dbReference type="AlphaFoldDB" id="A0A096DE74"/>
<dbReference type="UniPathway" id="UPA00262">
    <property type="reaction ID" value="UER00211"/>
</dbReference>
<dbReference type="GO" id="GO:0019354">
    <property type="term" value="P:siroheme biosynthetic process"/>
    <property type="evidence" value="ECO:0007669"/>
    <property type="project" value="UniProtKB-UniPathway"/>
</dbReference>
<dbReference type="GO" id="GO:0004851">
    <property type="term" value="F:uroporphyrin-III C-methyltransferase activity"/>
    <property type="evidence" value="ECO:0007669"/>
    <property type="project" value="UniProtKB-EC"/>
</dbReference>
<dbReference type="PANTHER" id="PTHR45790:SF3">
    <property type="entry name" value="S-ADENOSYL-L-METHIONINE-DEPENDENT UROPORPHYRINOGEN III METHYLTRANSFERASE, CHLOROPLASTIC"/>
    <property type="match status" value="1"/>
</dbReference>
<comment type="caution">
    <text evidence="10">The sequence shown here is derived from an EMBL/GenBank/DDBJ whole genome shotgun (WGS) entry which is preliminary data.</text>
</comment>
<dbReference type="InterPro" id="IPR014776">
    <property type="entry name" value="4pyrrole_Mease_sub2"/>
</dbReference>
<evidence type="ECO:0000256" key="3">
    <source>
        <dbReference type="ARBA" id="ARBA00022603"/>
    </source>
</evidence>
<evidence type="ECO:0000256" key="8">
    <source>
        <dbReference type="RuleBase" id="RU003960"/>
    </source>
</evidence>
<evidence type="ECO:0000256" key="1">
    <source>
        <dbReference type="ARBA" id="ARBA00005879"/>
    </source>
</evidence>
<dbReference type="Proteomes" id="UP000029567">
    <property type="component" value="Unassembled WGS sequence"/>
</dbReference>
<dbReference type="GO" id="GO:0032259">
    <property type="term" value="P:methylation"/>
    <property type="evidence" value="ECO:0007669"/>
    <property type="project" value="UniProtKB-KW"/>
</dbReference>
<dbReference type="OrthoDB" id="9815856at2"/>
<dbReference type="Gene3D" id="3.30.950.10">
    <property type="entry name" value="Methyltransferase, Cobalt-precorrin-4 Transmethylase, Domain 2"/>
    <property type="match status" value="1"/>
</dbReference>
<evidence type="ECO:0000256" key="6">
    <source>
        <dbReference type="ARBA" id="ARBA00023244"/>
    </source>
</evidence>
<dbReference type="FunFam" id="3.40.1010.10:FF:000001">
    <property type="entry name" value="Siroheme synthase"/>
    <property type="match status" value="1"/>
</dbReference>
<organism evidence="10 11">
    <name type="scientific">Comamonas thiooxydans</name>
    <dbReference type="NCBI Taxonomy" id="363952"/>
    <lineage>
        <taxon>Bacteria</taxon>
        <taxon>Pseudomonadati</taxon>
        <taxon>Pseudomonadota</taxon>
        <taxon>Betaproteobacteria</taxon>
        <taxon>Burkholderiales</taxon>
        <taxon>Comamonadaceae</taxon>
        <taxon>Comamonas</taxon>
    </lineage>
</organism>
<dbReference type="InterPro" id="IPR003043">
    <property type="entry name" value="Uropor_MeTrfase_CS"/>
</dbReference>
<proteinExistence type="inferred from homology"/>
<gene>
    <name evidence="10" type="ORF">P245_18340</name>
</gene>
<accession>A0A096DE74</accession>
<comment type="similarity">
    <text evidence="1 8">Belongs to the precorrin methyltransferase family.</text>
</comment>
<evidence type="ECO:0000256" key="2">
    <source>
        <dbReference type="ARBA" id="ARBA00012162"/>
    </source>
</evidence>
<comment type="pathway">
    <text evidence="7">Porphyrin-containing compound metabolism; siroheme biosynthesis; precorrin-2 from uroporphyrinogen III: step 1/1.</text>
</comment>
<accession>A0A176TX36</accession>
<dbReference type="CDD" id="cd11642">
    <property type="entry name" value="SUMT"/>
    <property type="match status" value="1"/>
</dbReference>
<keyword evidence="6" id="KW-0627">Porphyrin biosynthesis</keyword>
<feature type="domain" description="Tetrapyrrole methylase" evidence="9">
    <location>
        <begin position="15"/>
        <end position="228"/>
    </location>
</feature>
<name>A0A096DE74_9BURK</name>
<keyword evidence="3 8" id="KW-0489">Methyltransferase</keyword>
<sequence>MTNSHATSLPPVGRCYLVGAGPGDPELLTLKALRLIQSATLLLADDLVSADIVKLASASARVVHVGKRGGRESTSQEFIEKLMIMAARQGELVVRLKGGDPFIFGRGGEEVEHLRRAGIAVEVVNGITAGLAAATSLGVALTHRDHAHGVVFITGHAKPGSAGHDWQLLAGTARMLGLTLVIYMGVATAALIQQQLLAGGLPASTPVALVQNASLPAQQQILTDLGQMTQALAASGLGSPCVFVVGEVVRLAASSAEGLGGLLEQAQLRRAVGA</sequence>